<evidence type="ECO:0000313" key="2">
    <source>
        <dbReference type="Proteomes" id="UP000077623"/>
    </source>
</evidence>
<evidence type="ECO:0000313" key="1">
    <source>
        <dbReference type="EMBL" id="OAL09798.1"/>
    </source>
</evidence>
<name>A0A1A9QC23_9MOLU</name>
<sequence length="209" mass="23813">MNPLLPKIAVGTLALSTIGTGAYFGAKELFRGTTIKEQLAKENFKFIDLSNSDQWNLEFESDSENIKKTWGDKVNSGDKLREKCEAMMSSNFEKHKSDIDNVKKWCGIRSISNQLARKNKKFLVNLDGTTEEQNRQWTATYNKRKTDKTNRTKLGLKGEWPTDNRDEMTEFKRLCGEKGKADYLANTKETYTVIEDWCTVEGASKTVTG</sequence>
<protein>
    <submittedName>
        <fullName evidence="1">Uncharacterized protein</fullName>
    </submittedName>
</protein>
<accession>A0A1A9QC23</accession>
<dbReference type="AlphaFoldDB" id="A0A1A9QC23"/>
<keyword evidence="2" id="KW-1185">Reference proteome</keyword>
<proteinExistence type="predicted"/>
<dbReference type="Proteomes" id="UP000077623">
    <property type="component" value="Unassembled WGS sequence"/>
</dbReference>
<gene>
    <name evidence="1" type="ORF">A6V39_05065</name>
</gene>
<comment type="caution">
    <text evidence="1">The sequence shown here is derived from an EMBL/GenBank/DDBJ whole genome shotgun (WGS) entry which is preliminary data.</text>
</comment>
<dbReference type="EMBL" id="LWUJ01000014">
    <property type="protein sequence ID" value="OAL09798.1"/>
    <property type="molecule type" value="Genomic_DNA"/>
</dbReference>
<organism evidence="1 2">
    <name type="scientific">Candidatus Mycoplasma haematobovis</name>
    <dbReference type="NCBI Taxonomy" id="432608"/>
    <lineage>
        <taxon>Bacteria</taxon>
        <taxon>Bacillati</taxon>
        <taxon>Mycoplasmatota</taxon>
        <taxon>Mollicutes</taxon>
        <taxon>Mycoplasmataceae</taxon>
        <taxon>Mycoplasma</taxon>
    </lineage>
</organism>
<dbReference type="RefSeq" id="WP_187150650.1">
    <property type="nucleotide sequence ID" value="NZ_LWUJ01000014.1"/>
</dbReference>
<reference evidence="2" key="1">
    <citation type="submission" date="2016-04" db="EMBL/GenBank/DDBJ databases">
        <authorList>
            <person name="Quiroz-Castaneda R.E."/>
            <person name="Martinez-Ocampo F."/>
        </authorList>
    </citation>
    <scope>NUCLEOTIDE SEQUENCE [LARGE SCALE GENOMIC DNA]</scope>
    <source>
        <strain evidence="2">INIFAP01</strain>
    </source>
</reference>